<feature type="region of interest" description="Disordered" evidence="1">
    <location>
        <begin position="189"/>
        <end position="221"/>
    </location>
</feature>
<feature type="transmembrane region" description="Helical" evidence="2">
    <location>
        <begin position="58"/>
        <end position="81"/>
    </location>
</feature>
<feature type="transmembrane region" description="Helical" evidence="2">
    <location>
        <begin position="93"/>
        <end position="115"/>
    </location>
</feature>
<reference evidence="5" key="1">
    <citation type="submission" date="2016-11" db="UniProtKB">
        <authorList>
            <consortium name="WormBaseParasite"/>
        </authorList>
    </citation>
    <scope>IDENTIFICATION</scope>
</reference>
<dbReference type="InterPro" id="IPR018490">
    <property type="entry name" value="cNMP-bd_dom_sf"/>
</dbReference>
<keyword evidence="2" id="KW-1133">Transmembrane helix</keyword>
<dbReference type="CDD" id="cd00038">
    <property type="entry name" value="CAP_ED"/>
    <property type="match status" value="1"/>
</dbReference>
<dbReference type="Pfam" id="PF00027">
    <property type="entry name" value="cNMP_binding"/>
    <property type="match status" value="1"/>
</dbReference>
<dbReference type="AlphaFoldDB" id="A0A1I7XTK1"/>
<evidence type="ECO:0000256" key="1">
    <source>
        <dbReference type="SAM" id="MobiDB-lite"/>
    </source>
</evidence>
<evidence type="ECO:0000256" key="2">
    <source>
        <dbReference type="SAM" id="Phobius"/>
    </source>
</evidence>
<dbReference type="Gene3D" id="2.60.120.10">
    <property type="entry name" value="Jelly Rolls"/>
    <property type="match status" value="1"/>
</dbReference>
<evidence type="ECO:0000259" key="3">
    <source>
        <dbReference type="PROSITE" id="PS50042"/>
    </source>
</evidence>
<proteinExistence type="predicted"/>
<sequence length="361" mass="40970">MNVFFNMVADFVKILEQMMNPRQAVTSFVSAATGLGAVVVALLYIYGLPDTAIRAKQLLTVLIAYGILQILLATAFFVTCMQTSIAVSKGVKWFLVLFSLLASGGLAFLISYYFYGFAPTSSSLTSRENSANGSPAKLLRDRKVSTILENDEEMLSGSGRSERPDMLEMRRMRKRDWAKKIYKSFVQPGSLSRRTPSDESDSPDGLAGRGRYTLKRRHSSAAGPFQIARDLIRRSSRHYFRQSSEMLRDRLPRPPQEFFEPSDLPEIPQNLQPEIFYILHNLKMLELPGEWKLDPRDIEVRSFMRDEYIVRPGEPDDSIYVAVEGTLAVYITHMEGKEYLVKRIPTGNSFFSLLSMLDILM</sequence>
<keyword evidence="4" id="KW-1185">Reference proteome</keyword>
<dbReference type="Proteomes" id="UP000095283">
    <property type="component" value="Unplaced"/>
</dbReference>
<feature type="domain" description="Cyclic nucleotide-binding" evidence="3">
    <location>
        <begin position="298"/>
        <end position="350"/>
    </location>
</feature>
<dbReference type="SUPFAM" id="SSF51206">
    <property type="entry name" value="cAMP-binding domain-like"/>
    <property type="match status" value="1"/>
</dbReference>
<protein>
    <submittedName>
        <fullName evidence="5">Cyclic nucleotide-binding domain-containing protein</fullName>
    </submittedName>
</protein>
<keyword evidence="2" id="KW-0812">Transmembrane</keyword>
<name>A0A1I7XTK1_HETBA</name>
<keyword evidence="2" id="KW-0472">Membrane</keyword>
<organism evidence="4 5">
    <name type="scientific">Heterorhabditis bacteriophora</name>
    <name type="common">Entomopathogenic nematode worm</name>
    <dbReference type="NCBI Taxonomy" id="37862"/>
    <lineage>
        <taxon>Eukaryota</taxon>
        <taxon>Metazoa</taxon>
        <taxon>Ecdysozoa</taxon>
        <taxon>Nematoda</taxon>
        <taxon>Chromadorea</taxon>
        <taxon>Rhabditida</taxon>
        <taxon>Rhabditina</taxon>
        <taxon>Rhabditomorpha</taxon>
        <taxon>Strongyloidea</taxon>
        <taxon>Heterorhabditidae</taxon>
        <taxon>Heterorhabditis</taxon>
    </lineage>
</organism>
<accession>A0A1I7XTK1</accession>
<dbReference type="InterPro" id="IPR014710">
    <property type="entry name" value="RmlC-like_jellyroll"/>
</dbReference>
<dbReference type="WBParaSite" id="Hba_20656">
    <property type="protein sequence ID" value="Hba_20656"/>
    <property type="gene ID" value="Hba_20656"/>
</dbReference>
<dbReference type="InterPro" id="IPR000595">
    <property type="entry name" value="cNMP-bd_dom"/>
</dbReference>
<evidence type="ECO:0000313" key="4">
    <source>
        <dbReference type="Proteomes" id="UP000095283"/>
    </source>
</evidence>
<dbReference type="PROSITE" id="PS50042">
    <property type="entry name" value="CNMP_BINDING_3"/>
    <property type="match status" value="1"/>
</dbReference>
<feature type="transmembrane region" description="Helical" evidence="2">
    <location>
        <begin position="24"/>
        <end position="46"/>
    </location>
</feature>
<evidence type="ECO:0000313" key="5">
    <source>
        <dbReference type="WBParaSite" id="Hba_20656"/>
    </source>
</evidence>